<gene>
    <name evidence="1" type="ORF">NCTC10717_02418</name>
</gene>
<keyword evidence="2" id="KW-1185">Reference proteome</keyword>
<organism evidence="1 2">
    <name type="scientific">Suttonella indologenes</name>
    <dbReference type="NCBI Taxonomy" id="13276"/>
    <lineage>
        <taxon>Bacteria</taxon>
        <taxon>Pseudomonadati</taxon>
        <taxon>Pseudomonadota</taxon>
        <taxon>Gammaproteobacteria</taxon>
        <taxon>Cardiobacteriales</taxon>
        <taxon>Cardiobacteriaceae</taxon>
        <taxon>Suttonella</taxon>
    </lineage>
</organism>
<dbReference type="EMBL" id="UHIA01000004">
    <property type="protein sequence ID" value="SUO98662.1"/>
    <property type="molecule type" value="Genomic_DNA"/>
</dbReference>
<reference evidence="1 2" key="1">
    <citation type="submission" date="2018-06" db="EMBL/GenBank/DDBJ databases">
        <authorList>
            <consortium name="Pathogen Informatics"/>
            <person name="Doyle S."/>
        </authorList>
    </citation>
    <scope>NUCLEOTIDE SEQUENCE [LARGE SCALE GENOMIC DNA]</scope>
    <source>
        <strain evidence="1 2">NCTC10717</strain>
    </source>
</reference>
<proteinExistence type="predicted"/>
<sequence length="141" mass="16083">MMTNEDIQRLADEMDVDINYSILTLPIEEQKIAAKELSYPSFEEYVKELLERFLERQIEREAEKAVPVRQFLDEHPLEQRYAAAGFCGRVFAGDLSPEEVLKAADYSEAEIAEIIQAAKDAEEALMENVRQYHAGQDLGGK</sequence>
<evidence type="ECO:0000313" key="2">
    <source>
        <dbReference type="Proteomes" id="UP000254575"/>
    </source>
</evidence>
<name>A0A380N284_9GAMM</name>
<accession>A0A380N284</accession>
<dbReference type="Proteomes" id="UP000254575">
    <property type="component" value="Unassembled WGS sequence"/>
</dbReference>
<evidence type="ECO:0000313" key="1">
    <source>
        <dbReference type="EMBL" id="SUO98662.1"/>
    </source>
</evidence>
<dbReference type="RefSeq" id="WP_115219454.1">
    <property type="nucleotide sequence ID" value="NZ_UHIA01000004.1"/>
</dbReference>
<dbReference type="AlphaFoldDB" id="A0A380N284"/>
<protein>
    <submittedName>
        <fullName evidence="1">Uncharacterized protein</fullName>
    </submittedName>
</protein>